<evidence type="ECO:0000256" key="1">
    <source>
        <dbReference type="SAM" id="SignalP"/>
    </source>
</evidence>
<dbReference type="STRING" id="1231391.GCA_000308195_00274"/>
<organism evidence="2 3">
    <name type="scientific">Pusillimonas noertemannii</name>
    <dbReference type="NCBI Taxonomy" id="305977"/>
    <lineage>
        <taxon>Bacteria</taxon>
        <taxon>Pseudomonadati</taxon>
        <taxon>Pseudomonadota</taxon>
        <taxon>Betaproteobacteria</taxon>
        <taxon>Burkholderiales</taxon>
        <taxon>Alcaligenaceae</taxon>
        <taxon>Pusillimonas</taxon>
    </lineage>
</organism>
<feature type="signal peptide" evidence="1">
    <location>
        <begin position="1"/>
        <end position="27"/>
    </location>
</feature>
<feature type="chain" id="PRO_5015533431" description="Lipoprotein" evidence="1">
    <location>
        <begin position="28"/>
        <end position="173"/>
    </location>
</feature>
<evidence type="ECO:0000313" key="3">
    <source>
        <dbReference type="Proteomes" id="UP000246145"/>
    </source>
</evidence>
<dbReference type="EMBL" id="QEKO01000001">
    <property type="protein sequence ID" value="PVY68584.1"/>
    <property type="molecule type" value="Genomic_DNA"/>
</dbReference>
<reference evidence="2 3" key="1">
    <citation type="submission" date="2018-04" db="EMBL/GenBank/DDBJ databases">
        <title>Genomic Encyclopedia of Type Strains, Phase IV (KMG-IV): sequencing the most valuable type-strain genomes for metagenomic binning, comparative biology and taxonomic classification.</title>
        <authorList>
            <person name="Goeker M."/>
        </authorList>
    </citation>
    <scope>NUCLEOTIDE SEQUENCE [LARGE SCALE GENOMIC DNA]</scope>
    <source>
        <strain evidence="2 3">DSM 10065</strain>
    </source>
</reference>
<accession>A0A2U1CRY3</accession>
<proteinExistence type="predicted"/>
<evidence type="ECO:0000313" key="2">
    <source>
        <dbReference type="EMBL" id="PVY68584.1"/>
    </source>
</evidence>
<dbReference type="Proteomes" id="UP000246145">
    <property type="component" value="Unassembled WGS sequence"/>
</dbReference>
<sequence>MIPPCLRRFALAALLPLALLYGCTTFKSVPPGTPLAQVQSEFGRPNYSCPLPNGGQRVIWSGQPFGQFAWGTDVDAQGRVGEISQLLTDQHFKKLGEGSWTPEQVLCEFGPPAEQGGVGLPSSIQIVWSYRYQQSGVWNSLMHVYFGTDGERVTRFHPGPDPMYERDDFLPFF</sequence>
<comment type="caution">
    <text evidence="2">The sequence shown here is derived from an EMBL/GenBank/DDBJ whole genome shotgun (WGS) entry which is preliminary data.</text>
</comment>
<gene>
    <name evidence="2" type="ORF">C7440_0991</name>
</gene>
<protein>
    <recommendedName>
        <fullName evidence="4">Lipoprotein</fullName>
    </recommendedName>
</protein>
<dbReference type="PROSITE" id="PS51257">
    <property type="entry name" value="PROKAR_LIPOPROTEIN"/>
    <property type="match status" value="1"/>
</dbReference>
<evidence type="ECO:0008006" key="4">
    <source>
        <dbReference type="Google" id="ProtNLM"/>
    </source>
</evidence>
<keyword evidence="1" id="KW-0732">Signal</keyword>
<keyword evidence="3" id="KW-1185">Reference proteome</keyword>
<dbReference type="OrthoDB" id="8962020at2"/>
<name>A0A2U1CRY3_9BURK</name>
<dbReference type="AlphaFoldDB" id="A0A2U1CRY3"/>